<evidence type="ECO:0000256" key="4">
    <source>
        <dbReference type="ARBA" id="ARBA00022527"/>
    </source>
</evidence>
<dbReference type="InterPro" id="IPR008271">
    <property type="entry name" value="Ser/Thr_kinase_AS"/>
</dbReference>
<reference evidence="15 16" key="1">
    <citation type="submission" date="2013-05" db="EMBL/GenBank/DDBJ databases">
        <title>Draft genome of the parasitic nematode Anyclostoma ceylanicum.</title>
        <authorList>
            <person name="Mitreva M."/>
        </authorList>
    </citation>
    <scope>NUCLEOTIDE SEQUENCE [LARGE SCALE GENOMIC DNA]</scope>
</reference>
<evidence type="ECO:0000259" key="14">
    <source>
        <dbReference type="PROSITE" id="PS50011"/>
    </source>
</evidence>
<dbReference type="GO" id="GO:0030430">
    <property type="term" value="C:host cell cytoplasm"/>
    <property type="evidence" value="ECO:0007669"/>
    <property type="project" value="UniProtKB-SubCell"/>
</dbReference>
<evidence type="ECO:0000256" key="13">
    <source>
        <dbReference type="SAM" id="MobiDB-lite"/>
    </source>
</evidence>
<evidence type="ECO:0000256" key="11">
    <source>
        <dbReference type="ARBA" id="ARBA00048679"/>
    </source>
</evidence>
<feature type="region of interest" description="Disordered" evidence="13">
    <location>
        <begin position="309"/>
        <end position="328"/>
    </location>
</feature>
<keyword evidence="8 12" id="KW-0067">ATP-binding</keyword>
<dbReference type="PROSITE" id="PS00107">
    <property type="entry name" value="PROTEIN_KINASE_ATP"/>
    <property type="match status" value="1"/>
</dbReference>
<dbReference type="Gene3D" id="1.10.510.10">
    <property type="entry name" value="Transferase(Phosphotransferase) domain 1"/>
    <property type="match status" value="1"/>
</dbReference>
<evidence type="ECO:0000256" key="1">
    <source>
        <dbReference type="ARBA" id="ARBA00004192"/>
    </source>
</evidence>
<evidence type="ECO:0000256" key="8">
    <source>
        <dbReference type="ARBA" id="ARBA00022840"/>
    </source>
</evidence>
<protein>
    <recommendedName>
        <fullName evidence="3">Serine/threonine-protein kinase 1</fullName>
        <ecNumber evidence="2">2.7.11.1</ecNumber>
    </recommendedName>
</protein>
<dbReference type="InterPro" id="IPR051138">
    <property type="entry name" value="PIM_Ser/Thr_kinase"/>
</dbReference>
<keyword evidence="7 15" id="KW-0418">Kinase</keyword>
<dbReference type="EC" id="2.7.11.1" evidence="2"/>
<dbReference type="SUPFAM" id="SSF56112">
    <property type="entry name" value="Protein kinase-like (PK-like)"/>
    <property type="match status" value="1"/>
</dbReference>
<evidence type="ECO:0000256" key="6">
    <source>
        <dbReference type="ARBA" id="ARBA00022741"/>
    </source>
</evidence>
<dbReference type="Proteomes" id="UP000054495">
    <property type="component" value="Unassembled WGS sequence"/>
</dbReference>
<keyword evidence="4" id="KW-0723">Serine/threonine-protein kinase</keyword>
<keyword evidence="6 12" id="KW-0547">Nucleotide-binding</keyword>
<keyword evidence="5" id="KW-0808">Transferase</keyword>
<comment type="catalytic activity">
    <reaction evidence="11">
        <text>L-seryl-[protein] + ATP = O-phospho-L-seryl-[protein] + ADP + H(+)</text>
        <dbReference type="Rhea" id="RHEA:17989"/>
        <dbReference type="Rhea" id="RHEA-COMP:9863"/>
        <dbReference type="Rhea" id="RHEA-COMP:11604"/>
        <dbReference type="ChEBI" id="CHEBI:15378"/>
        <dbReference type="ChEBI" id="CHEBI:29999"/>
        <dbReference type="ChEBI" id="CHEBI:30616"/>
        <dbReference type="ChEBI" id="CHEBI:83421"/>
        <dbReference type="ChEBI" id="CHEBI:456216"/>
        <dbReference type="EC" id="2.7.11.1"/>
    </reaction>
</comment>
<keyword evidence="9" id="KW-1035">Host cytoplasm</keyword>
<organism evidence="15 16">
    <name type="scientific">Ancylostoma ceylanicum</name>
    <dbReference type="NCBI Taxonomy" id="53326"/>
    <lineage>
        <taxon>Eukaryota</taxon>
        <taxon>Metazoa</taxon>
        <taxon>Ecdysozoa</taxon>
        <taxon>Nematoda</taxon>
        <taxon>Chromadorea</taxon>
        <taxon>Rhabditida</taxon>
        <taxon>Rhabditina</taxon>
        <taxon>Rhabditomorpha</taxon>
        <taxon>Strongyloidea</taxon>
        <taxon>Ancylostomatidae</taxon>
        <taxon>Ancylostomatinae</taxon>
        <taxon>Ancylostoma</taxon>
    </lineage>
</organism>
<dbReference type="CDD" id="cd14005">
    <property type="entry name" value="STKc_PIM"/>
    <property type="match status" value="1"/>
</dbReference>
<evidence type="ECO:0000256" key="7">
    <source>
        <dbReference type="ARBA" id="ARBA00022777"/>
    </source>
</evidence>
<dbReference type="PROSITE" id="PS00108">
    <property type="entry name" value="PROTEIN_KINASE_ST"/>
    <property type="match status" value="1"/>
</dbReference>
<dbReference type="GO" id="GO:0005524">
    <property type="term" value="F:ATP binding"/>
    <property type="evidence" value="ECO:0007669"/>
    <property type="project" value="UniProtKB-UniRule"/>
</dbReference>
<evidence type="ECO:0000256" key="5">
    <source>
        <dbReference type="ARBA" id="ARBA00022679"/>
    </source>
</evidence>
<dbReference type="Gene3D" id="3.30.200.20">
    <property type="entry name" value="Phosphorylase Kinase, domain 1"/>
    <property type="match status" value="1"/>
</dbReference>
<comment type="subcellular location">
    <subcellularLocation>
        <location evidence="1">Host cytoplasm</location>
    </subcellularLocation>
</comment>
<evidence type="ECO:0000313" key="16">
    <source>
        <dbReference type="Proteomes" id="UP000054495"/>
    </source>
</evidence>
<dbReference type="AlphaFoldDB" id="A0A0D6M844"/>
<dbReference type="InterPro" id="IPR011009">
    <property type="entry name" value="Kinase-like_dom_sf"/>
</dbReference>
<feature type="binding site" evidence="12">
    <location>
        <position position="66"/>
    </location>
    <ligand>
        <name>ATP</name>
        <dbReference type="ChEBI" id="CHEBI:30616"/>
    </ligand>
</feature>
<evidence type="ECO:0000313" key="15">
    <source>
        <dbReference type="EMBL" id="EPB80304.1"/>
    </source>
</evidence>
<dbReference type="GO" id="GO:0004674">
    <property type="term" value="F:protein serine/threonine kinase activity"/>
    <property type="evidence" value="ECO:0007669"/>
    <property type="project" value="UniProtKB-KW"/>
</dbReference>
<gene>
    <name evidence="15" type="ORF">ANCCEY_00561</name>
</gene>
<dbReference type="SMART" id="SM00220">
    <property type="entry name" value="S_TKc"/>
    <property type="match status" value="1"/>
</dbReference>
<evidence type="ECO:0000256" key="9">
    <source>
        <dbReference type="ARBA" id="ARBA00023200"/>
    </source>
</evidence>
<dbReference type="PANTHER" id="PTHR22984:SF25">
    <property type="entry name" value="PROTEIN KINASE DOMAIN-CONTAINING PROTEIN"/>
    <property type="match status" value="1"/>
</dbReference>
<evidence type="ECO:0000256" key="3">
    <source>
        <dbReference type="ARBA" id="ARBA00016885"/>
    </source>
</evidence>
<evidence type="ECO:0000256" key="2">
    <source>
        <dbReference type="ARBA" id="ARBA00012513"/>
    </source>
</evidence>
<dbReference type="PROSITE" id="PS50011">
    <property type="entry name" value="PROTEIN_KINASE_DOM"/>
    <property type="match status" value="1"/>
</dbReference>
<feature type="region of interest" description="Disordered" evidence="13">
    <location>
        <begin position="490"/>
        <end position="517"/>
    </location>
</feature>
<proteinExistence type="predicted"/>
<dbReference type="EMBL" id="KE124781">
    <property type="protein sequence ID" value="EPB80304.1"/>
    <property type="molecule type" value="Genomic_DNA"/>
</dbReference>
<dbReference type="PANTHER" id="PTHR22984">
    <property type="entry name" value="SERINE/THREONINE-PROTEIN KINASE PIM"/>
    <property type="match status" value="1"/>
</dbReference>
<dbReference type="FunFam" id="1.10.510.10:FF:000708">
    <property type="entry name" value="serine/threonine-protein kinase par-1-like"/>
    <property type="match status" value="1"/>
</dbReference>
<keyword evidence="16" id="KW-1185">Reference proteome</keyword>
<dbReference type="GO" id="GO:0005737">
    <property type="term" value="C:cytoplasm"/>
    <property type="evidence" value="ECO:0007669"/>
    <property type="project" value="TreeGrafter"/>
</dbReference>
<accession>A0A0D6M844</accession>
<comment type="catalytic activity">
    <reaction evidence="10">
        <text>L-threonyl-[protein] + ATP = O-phospho-L-threonyl-[protein] + ADP + H(+)</text>
        <dbReference type="Rhea" id="RHEA:46608"/>
        <dbReference type="Rhea" id="RHEA-COMP:11060"/>
        <dbReference type="Rhea" id="RHEA-COMP:11605"/>
        <dbReference type="ChEBI" id="CHEBI:15378"/>
        <dbReference type="ChEBI" id="CHEBI:30013"/>
        <dbReference type="ChEBI" id="CHEBI:30616"/>
        <dbReference type="ChEBI" id="CHEBI:61977"/>
        <dbReference type="ChEBI" id="CHEBI:456216"/>
        <dbReference type="EC" id="2.7.11.1"/>
    </reaction>
</comment>
<evidence type="ECO:0000256" key="12">
    <source>
        <dbReference type="PROSITE-ProRule" id="PRU10141"/>
    </source>
</evidence>
<dbReference type="FunFam" id="3.30.200.20:FF:000547">
    <property type="entry name" value="Serine/threonine-protein kinase prk-2"/>
    <property type="match status" value="1"/>
</dbReference>
<sequence>MPRMLKRKLQDLTVCCSYQVDFLHQKAHSAKEFRRQYTVLEEIGRGGFGIVYRAVRIADNLPVAVKFVEHKHVREWTMTCNQLIPSEVCHLETCKDVPGVIRLIDWFANSKGFLIVMERPENCMDIFDLISTYGRLDEDTARAIFIQVVDSVCTMYAKHGLIHRDIKDENLIVNMTTGEVKLVDFGATASAEKAMKKEFQGTRSYCPPEWFRQLQYLPLEATSWSLGVLLFILVTGQLPFKNEIQICLGRVKFPSYLSKECCQLIKSCLTTAAGSRAALTTIRQHPWLNKKIPIHTETFEAVLDRTLGRAQAQERSPRTPAEEARGAVEEERQINDVILIEALRSDRKPSNAPVTSPDAESDCTMVTANGDEESAPLVPRTRLHSKYDNISSSSLADYLSTLSVDAGSPEGTSMMSDSVSVATTATTNVYFSTYDISEEEEAESSVSEVKPPVKSVSAYNLAARARKRSLIFKSFDRELDTVLEHTTPEHIPRVMTSSTDSEDQTVTEDSPPQQPEIFHFSRHRPLHVVTDMSSLAIFQAAPRPSLTTVV</sequence>
<dbReference type="InterPro" id="IPR000719">
    <property type="entry name" value="Prot_kinase_dom"/>
</dbReference>
<feature type="domain" description="Protein kinase" evidence="14">
    <location>
        <begin position="37"/>
        <end position="288"/>
    </location>
</feature>
<feature type="compositionally biased region" description="Basic and acidic residues" evidence="13">
    <location>
        <begin position="315"/>
        <end position="328"/>
    </location>
</feature>
<dbReference type="Pfam" id="PF00069">
    <property type="entry name" value="Pkinase"/>
    <property type="match status" value="1"/>
</dbReference>
<name>A0A0D6M844_9BILA</name>
<evidence type="ECO:0000256" key="10">
    <source>
        <dbReference type="ARBA" id="ARBA00047899"/>
    </source>
</evidence>
<dbReference type="InterPro" id="IPR017441">
    <property type="entry name" value="Protein_kinase_ATP_BS"/>
</dbReference>